<evidence type="ECO:0000256" key="6">
    <source>
        <dbReference type="ARBA" id="ARBA00022989"/>
    </source>
</evidence>
<dbReference type="Pfam" id="PF00510">
    <property type="entry name" value="COX3"/>
    <property type="match status" value="1"/>
</dbReference>
<name>A0A4Y1YPI2_9PROT</name>
<feature type="domain" description="Heme-copper oxidase subunit III family profile" evidence="12">
    <location>
        <begin position="1"/>
        <end position="279"/>
    </location>
</feature>
<evidence type="ECO:0000256" key="8">
    <source>
        <dbReference type="ARBA" id="ARBA00031400"/>
    </source>
</evidence>
<feature type="transmembrane region" description="Helical" evidence="11">
    <location>
        <begin position="77"/>
        <end position="102"/>
    </location>
</feature>
<proteinExistence type="inferred from homology"/>
<keyword evidence="4 10" id="KW-0812">Transmembrane</keyword>
<evidence type="ECO:0000256" key="1">
    <source>
        <dbReference type="ARBA" id="ARBA00004141"/>
    </source>
</evidence>
<accession>A0A4Y1YPI2</accession>
<dbReference type="PROSITE" id="PS50253">
    <property type="entry name" value="COX3"/>
    <property type="match status" value="1"/>
</dbReference>
<organism evidence="13 14">
    <name type="scientific">Nitrosomonas stercoris</name>
    <dbReference type="NCBI Taxonomy" id="1444684"/>
    <lineage>
        <taxon>Bacteria</taxon>
        <taxon>Pseudomonadati</taxon>
        <taxon>Pseudomonadota</taxon>
        <taxon>Betaproteobacteria</taxon>
        <taxon>Nitrosomonadales</taxon>
        <taxon>Nitrosomonadaceae</taxon>
        <taxon>Nitrosomonas</taxon>
    </lineage>
</organism>
<feature type="transmembrane region" description="Helical" evidence="11">
    <location>
        <begin position="260"/>
        <end position="278"/>
    </location>
</feature>
<evidence type="ECO:0000256" key="7">
    <source>
        <dbReference type="ARBA" id="ARBA00023136"/>
    </source>
</evidence>
<dbReference type="AlphaFoldDB" id="A0A4Y1YPI2"/>
<feature type="transmembrane region" description="Helical" evidence="11">
    <location>
        <begin position="177"/>
        <end position="196"/>
    </location>
</feature>
<evidence type="ECO:0000259" key="12">
    <source>
        <dbReference type="PROSITE" id="PS50253"/>
    </source>
</evidence>
<dbReference type="InterPro" id="IPR000298">
    <property type="entry name" value="Cyt_c_oxidase-like_su3"/>
</dbReference>
<gene>
    <name evidence="13" type="ORF">Nstercoris_01185</name>
</gene>
<dbReference type="Gene3D" id="1.20.120.80">
    <property type="entry name" value="Cytochrome c oxidase, subunit III, four-helix bundle"/>
    <property type="match status" value="1"/>
</dbReference>
<dbReference type="InterPro" id="IPR035973">
    <property type="entry name" value="Cyt_c_oxidase_su3-like_sf"/>
</dbReference>
<keyword evidence="5" id="KW-1278">Translocase</keyword>
<keyword evidence="7 11" id="KW-0472">Membrane</keyword>
<feature type="transmembrane region" description="Helical" evidence="11">
    <location>
        <begin position="141"/>
        <end position="165"/>
    </location>
</feature>
<dbReference type="GO" id="GO:0004129">
    <property type="term" value="F:cytochrome-c oxidase activity"/>
    <property type="evidence" value="ECO:0007669"/>
    <property type="project" value="UniProtKB-EC"/>
</dbReference>
<dbReference type="FunFam" id="1.20.120.80:FF:000003">
    <property type="entry name" value="Cytochrome c oxidase subunit 3"/>
    <property type="match status" value="1"/>
</dbReference>
<dbReference type="PANTHER" id="PTHR11403">
    <property type="entry name" value="CYTOCHROME C OXIDASE SUBUNIT III"/>
    <property type="match status" value="1"/>
</dbReference>
<evidence type="ECO:0000313" key="13">
    <source>
        <dbReference type="EMBL" id="BBL34931.1"/>
    </source>
</evidence>
<protein>
    <recommendedName>
        <fullName evidence="3">cytochrome-c oxidase</fullName>
        <ecNumber evidence="3">7.1.1.9</ecNumber>
    </recommendedName>
    <alternativeName>
        <fullName evidence="8">Cytochrome aa3 subunit 3</fullName>
    </alternativeName>
    <alternativeName>
        <fullName evidence="9">Cytochrome c oxidase polypeptide III</fullName>
    </alternativeName>
</protein>
<keyword evidence="14" id="KW-1185">Reference proteome</keyword>
<comment type="subcellular location">
    <subcellularLocation>
        <location evidence="10">Cell membrane</location>
        <topology evidence="10">Multi-pass membrane protein</topology>
    </subcellularLocation>
    <subcellularLocation>
        <location evidence="1">Membrane</location>
        <topology evidence="1">Multi-pass membrane protein</topology>
    </subcellularLocation>
</comment>
<feature type="transmembrane region" description="Helical" evidence="11">
    <location>
        <begin position="37"/>
        <end position="57"/>
    </location>
</feature>
<evidence type="ECO:0000256" key="11">
    <source>
        <dbReference type="SAM" id="Phobius"/>
    </source>
</evidence>
<feature type="transmembrane region" description="Helical" evidence="11">
    <location>
        <begin position="12"/>
        <end position="31"/>
    </location>
</feature>
<evidence type="ECO:0000256" key="10">
    <source>
        <dbReference type="RuleBase" id="RU003376"/>
    </source>
</evidence>
<dbReference type="Proteomes" id="UP000316473">
    <property type="component" value="Chromosome"/>
</dbReference>
<keyword evidence="6 11" id="KW-1133">Transmembrane helix</keyword>
<dbReference type="EMBL" id="AP019755">
    <property type="protein sequence ID" value="BBL34931.1"/>
    <property type="molecule type" value="Genomic_DNA"/>
</dbReference>
<evidence type="ECO:0000313" key="14">
    <source>
        <dbReference type="Proteomes" id="UP000316473"/>
    </source>
</evidence>
<evidence type="ECO:0000256" key="9">
    <source>
        <dbReference type="ARBA" id="ARBA00031625"/>
    </source>
</evidence>
<dbReference type="PANTHER" id="PTHR11403:SF7">
    <property type="entry name" value="CYTOCHROME C OXIDASE SUBUNIT 3"/>
    <property type="match status" value="1"/>
</dbReference>
<dbReference type="SUPFAM" id="SSF81452">
    <property type="entry name" value="Cytochrome c oxidase subunit III-like"/>
    <property type="match status" value="1"/>
</dbReference>
<dbReference type="InterPro" id="IPR013833">
    <property type="entry name" value="Cyt_c_oxidase_su3_a-hlx"/>
</dbReference>
<sequence>MSQGYYVPAPSKWPIIGATALFLMAFGVVGSVNRLPVGHWVLIIGLTVLAYLIYGWVREVALESEAGKYKAKEDKSFRWSMAWFIFSEVMFFASFFAALYYMRVLSVPWLAGPEQELLWPDFAGGWPTAGPGFDEKFTPMAAWGIPAFNTTLLLLSGVTITFAHWALKKNDRGALKLWLFVTILLGLTFLGCQMYEYGHAYSEMNLKMTSGAYGSIFYILTGFHGFHVSVGTIMLISIFFRILNGHFTPDQHFGFEGVAWYWHFVDVVWLILFIFVYLV</sequence>
<evidence type="ECO:0000256" key="3">
    <source>
        <dbReference type="ARBA" id="ARBA00012949"/>
    </source>
</evidence>
<evidence type="ECO:0000256" key="4">
    <source>
        <dbReference type="ARBA" id="ARBA00022692"/>
    </source>
</evidence>
<dbReference type="Gene3D" id="1.10.287.70">
    <property type="match status" value="1"/>
</dbReference>
<dbReference type="GO" id="GO:0019646">
    <property type="term" value="P:aerobic electron transport chain"/>
    <property type="evidence" value="ECO:0007669"/>
    <property type="project" value="InterPro"/>
</dbReference>
<reference evidence="13 14" key="1">
    <citation type="submission" date="2019-06" db="EMBL/GenBank/DDBJ databases">
        <title>Nitrosomonas stercoris KYUHI-S whole genome shotgun sequence.</title>
        <authorList>
            <person name="Nakagawa T."/>
            <person name="Tsuchiya Y."/>
            <person name="Takahashi R."/>
        </authorList>
    </citation>
    <scope>NUCLEOTIDE SEQUENCE [LARGE SCALE GENOMIC DNA]</scope>
    <source>
        <strain evidence="13 14">KYUHI-S</strain>
    </source>
</reference>
<feature type="transmembrane region" description="Helical" evidence="11">
    <location>
        <begin position="216"/>
        <end position="240"/>
    </location>
</feature>
<dbReference type="EC" id="7.1.1.9" evidence="3"/>
<dbReference type="InterPro" id="IPR024791">
    <property type="entry name" value="Cyt_c/ubiquinol_Oxase_su3"/>
</dbReference>
<evidence type="ECO:0000256" key="2">
    <source>
        <dbReference type="ARBA" id="ARBA00010581"/>
    </source>
</evidence>
<dbReference type="GO" id="GO:0005886">
    <property type="term" value="C:plasma membrane"/>
    <property type="evidence" value="ECO:0007669"/>
    <property type="project" value="UniProtKB-SubCell"/>
</dbReference>
<comment type="similarity">
    <text evidence="2 10">Belongs to the cytochrome c oxidase subunit 3 family.</text>
</comment>
<dbReference type="InterPro" id="IPR033945">
    <property type="entry name" value="Cyt_c_oxase_su3_dom"/>
</dbReference>
<dbReference type="KEGG" id="nst:Nstercoris_01185"/>
<dbReference type="CDD" id="cd01665">
    <property type="entry name" value="Cyt_c_Oxidase_III"/>
    <property type="match status" value="1"/>
</dbReference>
<evidence type="ECO:0000256" key="5">
    <source>
        <dbReference type="ARBA" id="ARBA00022967"/>
    </source>
</evidence>